<dbReference type="InterPro" id="IPR013012">
    <property type="entry name" value="PTS_EIIB_3"/>
</dbReference>
<sequence length="113" mass="12793">MNFDRLHVLLCCNLGMSTGTMVNKMREIALNSAKLKDKDIRIEAHPASDILEYIDDFDVVMIGPQIKHRFNELKKICDEKGKPIEIIDTKDYGTVNGGNILKAAILMKLKTME</sequence>
<dbReference type="Proteomes" id="UP001228504">
    <property type="component" value="Unassembled WGS sequence"/>
</dbReference>
<dbReference type="EMBL" id="JAUSUF010000017">
    <property type="protein sequence ID" value="MDQ0151081.1"/>
    <property type="molecule type" value="Genomic_DNA"/>
</dbReference>
<evidence type="ECO:0000313" key="9">
    <source>
        <dbReference type="EMBL" id="MDQ0151081.1"/>
    </source>
</evidence>
<evidence type="ECO:0000256" key="7">
    <source>
        <dbReference type="PROSITE-ProRule" id="PRU00423"/>
    </source>
</evidence>
<keyword evidence="4" id="KW-0808">Transferase</keyword>
<reference evidence="9 10" key="1">
    <citation type="submission" date="2023-07" db="EMBL/GenBank/DDBJ databases">
        <title>Genomic Encyclopedia of Type Strains, Phase IV (KMG-IV): sequencing the most valuable type-strain genomes for metagenomic binning, comparative biology and taxonomic classification.</title>
        <authorList>
            <person name="Goeker M."/>
        </authorList>
    </citation>
    <scope>NUCLEOTIDE SEQUENCE [LARGE SCALE GENOMIC DNA]</scope>
    <source>
        <strain evidence="9 10">DSM 20694</strain>
    </source>
</reference>
<dbReference type="CDD" id="cd05564">
    <property type="entry name" value="PTS_IIB_chitobiose_lichenan"/>
    <property type="match status" value="1"/>
</dbReference>
<dbReference type="PANTHER" id="PTHR34581:SF2">
    <property type="entry name" value="PTS SYSTEM N,N'-DIACETYLCHITOBIOSE-SPECIFIC EIIB COMPONENT"/>
    <property type="match status" value="1"/>
</dbReference>
<accession>A0ABT9UXP3</accession>
<dbReference type="SUPFAM" id="SSF52794">
    <property type="entry name" value="PTS system IIB component-like"/>
    <property type="match status" value="1"/>
</dbReference>
<dbReference type="Pfam" id="PF02302">
    <property type="entry name" value="PTS_IIB"/>
    <property type="match status" value="1"/>
</dbReference>
<dbReference type="InterPro" id="IPR036095">
    <property type="entry name" value="PTS_EIIB-like_sf"/>
</dbReference>
<keyword evidence="1" id="KW-0813">Transport</keyword>
<feature type="domain" description="PTS EIIB type-3" evidence="8">
    <location>
        <begin position="5"/>
        <end position="113"/>
    </location>
</feature>
<dbReference type="InterPro" id="IPR051819">
    <property type="entry name" value="PTS_sugar-specific_EIIB"/>
</dbReference>
<keyword evidence="3" id="KW-0762">Sugar transport</keyword>
<evidence type="ECO:0000256" key="3">
    <source>
        <dbReference type="ARBA" id="ARBA00022597"/>
    </source>
</evidence>
<organism evidence="9 10">
    <name type="scientific">Eubacterium multiforme</name>
    <dbReference type="NCBI Taxonomy" id="83339"/>
    <lineage>
        <taxon>Bacteria</taxon>
        <taxon>Bacillati</taxon>
        <taxon>Bacillota</taxon>
        <taxon>Clostridia</taxon>
        <taxon>Eubacteriales</taxon>
        <taxon>Eubacteriaceae</taxon>
        <taxon>Eubacterium</taxon>
    </lineage>
</organism>
<protein>
    <submittedName>
        <fullName evidence="9">PTS system cellobiose-specific IIB component</fullName>
    </submittedName>
</protein>
<dbReference type="InterPro" id="IPR003501">
    <property type="entry name" value="PTS_EIIB_2/3"/>
</dbReference>
<dbReference type="PROSITE" id="PS51100">
    <property type="entry name" value="PTS_EIIB_TYPE_3"/>
    <property type="match status" value="1"/>
</dbReference>
<dbReference type="PANTHER" id="PTHR34581">
    <property type="entry name" value="PTS SYSTEM N,N'-DIACETYLCHITOBIOSE-SPECIFIC EIIB COMPONENT"/>
    <property type="match status" value="1"/>
</dbReference>
<evidence type="ECO:0000256" key="4">
    <source>
        <dbReference type="ARBA" id="ARBA00022679"/>
    </source>
</evidence>
<comment type="caution">
    <text evidence="9">The sequence shown here is derived from an EMBL/GenBank/DDBJ whole genome shotgun (WGS) entry which is preliminary data.</text>
</comment>
<evidence type="ECO:0000256" key="5">
    <source>
        <dbReference type="ARBA" id="ARBA00022683"/>
    </source>
</evidence>
<gene>
    <name evidence="9" type="ORF">J2S18_003057</name>
</gene>
<keyword evidence="6" id="KW-0418">Kinase</keyword>
<dbReference type="Gene3D" id="3.40.50.2300">
    <property type="match status" value="1"/>
</dbReference>
<proteinExistence type="predicted"/>
<evidence type="ECO:0000259" key="8">
    <source>
        <dbReference type="PROSITE" id="PS51100"/>
    </source>
</evidence>
<feature type="modified residue" description="Phosphocysteine; by EIIA" evidence="7">
    <location>
        <position position="12"/>
    </location>
</feature>
<evidence type="ECO:0000313" key="10">
    <source>
        <dbReference type="Proteomes" id="UP001228504"/>
    </source>
</evidence>
<evidence type="ECO:0000256" key="2">
    <source>
        <dbReference type="ARBA" id="ARBA00022553"/>
    </source>
</evidence>
<keyword evidence="2" id="KW-0597">Phosphoprotein</keyword>
<keyword evidence="5" id="KW-0598">Phosphotransferase system</keyword>
<keyword evidence="10" id="KW-1185">Reference proteome</keyword>
<evidence type="ECO:0000256" key="1">
    <source>
        <dbReference type="ARBA" id="ARBA00022448"/>
    </source>
</evidence>
<dbReference type="RefSeq" id="WP_307488043.1">
    <property type="nucleotide sequence ID" value="NZ_JAUSUF010000017.1"/>
</dbReference>
<name>A0ABT9UXP3_9FIRM</name>
<evidence type="ECO:0000256" key="6">
    <source>
        <dbReference type="ARBA" id="ARBA00022777"/>
    </source>
</evidence>